<reference evidence="2 3" key="1">
    <citation type="journal article" date="2019" name="Fungal Biol. Biotechnol.">
        <title>Draft genome sequence of fastidious pathogen Ceratobasidium theobromae, which causes vascular-streak dieback in Theobroma cacao.</title>
        <authorList>
            <person name="Ali S.S."/>
            <person name="Asman A."/>
            <person name="Shao J."/>
            <person name="Firmansyah A.P."/>
            <person name="Susilo A.W."/>
            <person name="Rosmana A."/>
            <person name="McMahon P."/>
            <person name="Junaid M."/>
            <person name="Guest D."/>
            <person name="Kheng T.Y."/>
            <person name="Meinhardt L.W."/>
            <person name="Bailey B.A."/>
        </authorList>
    </citation>
    <scope>NUCLEOTIDE SEQUENCE [LARGE SCALE GENOMIC DNA]</scope>
    <source>
        <strain evidence="2 3">CT2</strain>
    </source>
</reference>
<dbReference type="EMBL" id="SSOP01000248">
    <property type="protein sequence ID" value="KAB5589614.1"/>
    <property type="molecule type" value="Genomic_DNA"/>
</dbReference>
<feature type="compositionally biased region" description="Polar residues" evidence="1">
    <location>
        <begin position="39"/>
        <end position="64"/>
    </location>
</feature>
<organism evidence="2 3">
    <name type="scientific">Ceratobasidium theobromae</name>
    <dbReference type="NCBI Taxonomy" id="1582974"/>
    <lineage>
        <taxon>Eukaryota</taxon>
        <taxon>Fungi</taxon>
        <taxon>Dikarya</taxon>
        <taxon>Basidiomycota</taxon>
        <taxon>Agaricomycotina</taxon>
        <taxon>Agaricomycetes</taxon>
        <taxon>Cantharellales</taxon>
        <taxon>Ceratobasidiaceae</taxon>
        <taxon>Ceratobasidium</taxon>
    </lineage>
</organism>
<evidence type="ECO:0000256" key="1">
    <source>
        <dbReference type="SAM" id="MobiDB-lite"/>
    </source>
</evidence>
<sequence>MPLAPIPKSGRLECPHPPARKTPTSRHGAAAPATFYAQVPSTKAQTGSSGSTHTPVSANATTRPLSVRTHPAPNTPHHSHVTSGDHGYGEGVEVIVDPTGMAYLFTGEPLVARDAKVGPYHVNVKGKHKILSRRSNLNPRH</sequence>
<feature type="region of interest" description="Disordered" evidence="1">
    <location>
        <begin position="1"/>
        <end position="90"/>
    </location>
</feature>
<name>A0A5N5QD73_9AGAM</name>
<dbReference type="Proteomes" id="UP000383932">
    <property type="component" value="Unassembled WGS sequence"/>
</dbReference>
<keyword evidence="3" id="KW-1185">Reference proteome</keyword>
<proteinExistence type="predicted"/>
<evidence type="ECO:0000313" key="2">
    <source>
        <dbReference type="EMBL" id="KAB5589614.1"/>
    </source>
</evidence>
<dbReference type="OrthoDB" id="3133298at2759"/>
<protein>
    <submittedName>
        <fullName evidence="2">Uncharacterized protein</fullName>
    </submittedName>
</protein>
<evidence type="ECO:0000313" key="3">
    <source>
        <dbReference type="Proteomes" id="UP000383932"/>
    </source>
</evidence>
<dbReference type="AlphaFoldDB" id="A0A5N5QD73"/>
<comment type="caution">
    <text evidence="2">The sequence shown here is derived from an EMBL/GenBank/DDBJ whole genome shotgun (WGS) entry which is preliminary data.</text>
</comment>
<accession>A0A5N5QD73</accession>
<gene>
    <name evidence="2" type="ORF">CTheo_6950</name>
</gene>